<sequence length="103" mass="11248">MTEKLAVFTGKLAEAGVLNETQPLSMRLHLENIQAESDPESIVPLFSHGVILNILVEQLEESIPLSHLKKGTKVRFTVVGLPPMTMSIPPHVGGQAIELIEEI</sequence>
<protein>
    <submittedName>
        <fullName evidence="1">Uncharacterized protein</fullName>
    </submittedName>
</protein>
<name>A0A125WA11_ENTFL</name>
<gene>
    <name evidence="1" type="ORF">HMPREF9498_00109</name>
</gene>
<dbReference type="EMBL" id="AEBR01000005">
    <property type="protein sequence ID" value="EFM84134.1"/>
    <property type="molecule type" value="Genomic_DNA"/>
</dbReference>
<comment type="caution">
    <text evidence="1">The sequence shown here is derived from an EMBL/GenBank/DDBJ whole genome shotgun (WGS) entry which is preliminary data.</text>
</comment>
<reference evidence="2" key="1">
    <citation type="submission" date="2010-07" db="EMBL/GenBank/DDBJ databases">
        <authorList>
            <person name="Weinstock G."/>
            <person name="Sodergren E."/>
            <person name="Clifton S."/>
            <person name="Fulton L."/>
            <person name="Fulton B."/>
            <person name="Courtney L."/>
            <person name="Fronick C."/>
            <person name="Harrison M."/>
            <person name="Strong C."/>
            <person name="Farmer C."/>
            <person name="Delahaunty K."/>
            <person name="Markovic C."/>
            <person name="Hall O."/>
            <person name="Minx P."/>
            <person name="Tomlinson C."/>
            <person name="Mitreva M."/>
            <person name="Hou S."/>
            <person name="Chen J."/>
            <person name="Wollam A."/>
            <person name="Pepin K.H."/>
            <person name="Johnson M."/>
            <person name="Bhonagiri V."/>
            <person name="Zhang X."/>
            <person name="Suruliraj S."/>
            <person name="Warren W."/>
            <person name="Chinwalla A."/>
            <person name="Mardis E.R."/>
            <person name="Wilson R.K."/>
        </authorList>
    </citation>
    <scope>NUCLEOTIDE SEQUENCE [LARGE SCALE GENOMIC DNA]</scope>
    <source>
        <strain evidence="2">TX4248</strain>
    </source>
</reference>
<dbReference type="HOGENOM" id="CLU_2507487_0_0_9"/>
<accession>A0A125WA11</accession>
<evidence type="ECO:0000313" key="2">
    <source>
        <dbReference type="Proteomes" id="UP000004846"/>
    </source>
</evidence>
<dbReference type="RefSeq" id="WP_002355767.1">
    <property type="nucleotide sequence ID" value="NZ_GL454411.1"/>
</dbReference>
<dbReference type="AlphaFoldDB" id="A0A125WA11"/>
<evidence type="ECO:0000313" key="1">
    <source>
        <dbReference type="EMBL" id="EFM84134.1"/>
    </source>
</evidence>
<dbReference type="Proteomes" id="UP000004846">
    <property type="component" value="Unassembled WGS sequence"/>
</dbReference>
<organism evidence="1 2">
    <name type="scientific">Enterococcus faecalis TX4248</name>
    <dbReference type="NCBI Taxonomy" id="749495"/>
    <lineage>
        <taxon>Bacteria</taxon>
        <taxon>Bacillati</taxon>
        <taxon>Bacillota</taxon>
        <taxon>Bacilli</taxon>
        <taxon>Lactobacillales</taxon>
        <taxon>Enterococcaceae</taxon>
        <taxon>Enterococcus</taxon>
    </lineage>
</organism>
<proteinExistence type="predicted"/>